<gene>
    <name evidence="1" type="ORF">J3U88_10570</name>
</gene>
<dbReference type="RefSeq" id="WP_207858722.1">
    <property type="nucleotide sequence ID" value="NZ_JAFREP010000007.1"/>
</dbReference>
<dbReference type="AlphaFoldDB" id="A0A8J7Q8L3"/>
<dbReference type="Proteomes" id="UP000664417">
    <property type="component" value="Unassembled WGS sequence"/>
</dbReference>
<organism evidence="1 2">
    <name type="scientific">Acanthopleuribacter pedis</name>
    <dbReference type="NCBI Taxonomy" id="442870"/>
    <lineage>
        <taxon>Bacteria</taxon>
        <taxon>Pseudomonadati</taxon>
        <taxon>Acidobacteriota</taxon>
        <taxon>Holophagae</taxon>
        <taxon>Acanthopleuribacterales</taxon>
        <taxon>Acanthopleuribacteraceae</taxon>
        <taxon>Acanthopleuribacter</taxon>
    </lineage>
</organism>
<name>A0A8J7Q8L3_9BACT</name>
<proteinExistence type="predicted"/>
<accession>A0A8J7Q8L3</accession>
<keyword evidence="2" id="KW-1185">Reference proteome</keyword>
<evidence type="ECO:0000313" key="2">
    <source>
        <dbReference type="Proteomes" id="UP000664417"/>
    </source>
</evidence>
<protein>
    <submittedName>
        <fullName evidence="1">Uncharacterized protein</fullName>
    </submittedName>
</protein>
<comment type="caution">
    <text evidence="1">The sequence shown here is derived from an EMBL/GenBank/DDBJ whole genome shotgun (WGS) entry which is preliminary data.</text>
</comment>
<reference evidence="1" key="1">
    <citation type="submission" date="2021-03" db="EMBL/GenBank/DDBJ databases">
        <authorList>
            <person name="Wang G."/>
        </authorList>
    </citation>
    <scope>NUCLEOTIDE SEQUENCE</scope>
    <source>
        <strain evidence="1">KCTC 12899</strain>
    </source>
</reference>
<dbReference type="EMBL" id="JAFREP010000007">
    <property type="protein sequence ID" value="MBO1318904.1"/>
    <property type="molecule type" value="Genomic_DNA"/>
</dbReference>
<evidence type="ECO:0000313" key="1">
    <source>
        <dbReference type="EMBL" id="MBO1318904.1"/>
    </source>
</evidence>
<sequence length="153" mass="17083">MAKASSDLIAALRETAERLMTGDAYGWTHMGKCNCGHLAQTVTKLTHAEIHQYALQKPGDWAEQAVAYCPGSKYPIDVVIETLLGLGLSKDDLVHLERLSDRAVQAQLPIQDRNLDYRRRDDVVLYFQLWANHLEAELETPPTVTVKRAAAVL</sequence>